<evidence type="ECO:0000256" key="5">
    <source>
        <dbReference type="ARBA" id="ARBA00022737"/>
    </source>
</evidence>
<dbReference type="RefSeq" id="XP_022242098.1">
    <property type="nucleotide sequence ID" value="XM_022386390.1"/>
</dbReference>
<dbReference type="Gene3D" id="3.40.1090.10">
    <property type="entry name" value="Cytosolic phospholipase A2 catalytic domain"/>
    <property type="match status" value="1"/>
</dbReference>
<organism evidence="15 17">
    <name type="scientific">Limulus polyphemus</name>
    <name type="common">Atlantic horseshoe crab</name>
    <dbReference type="NCBI Taxonomy" id="6850"/>
    <lineage>
        <taxon>Eukaryota</taxon>
        <taxon>Metazoa</taxon>
        <taxon>Ecdysozoa</taxon>
        <taxon>Arthropoda</taxon>
        <taxon>Chelicerata</taxon>
        <taxon>Merostomata</taxon>
        <taxon>Xiphosura</taxon>
        <taxon>Limulidae</taxon>
        <taxon>Limulus</taxon>
    </lineage>
</organism>
<keyword evidence="15" id="KW-1185">Reference proteome</keyword>
<evidence type="ECO:0000256" key="12">
    <source>
        <dbReference type="PROSITE-ProRule" id="PRU00023"/>
    </source>
</evidence>
<feature type="active site" description="Nucleophile" evidence="13">
    <location>
        <position position="537"/>
    </location>
</feature>
<keyword evidence="4" id="KW-1052">Target cell membrane</keyword>
<dbReference type="InterPro" id="IPR002110">
    <property type="entry name" value="Ankyrin_rpt"/>
</dbReference>
<evidence type="ECO:0000256" key="9">
    <source>
        <dbReference type="ARBA" id="ARBA00023098"/>
    </source>
</evidence>
<feature type="repeat" description="ANK" evidence="12">
    <location>
        <begin position="321"/>
        <end position="353"/>
    </location>
</feature>
<feature type="repeat" description="ANK" evidence="12">
    <location>
        <begin position="223"/>
        <end position="255"/>
    </location>
</feature>
<dbReference type="GeneID" id="106459836"/>
<dbReference type="RefSeq" id="XP_022242097.1">
    <property type="nucleotide sequence ID" value="XM_022386389.1"/>
</dbReference>
<dbReference type="InterPro" id="IPR047148">
    <property type="entry name" value="PLPL9"/>
</dbReference>
<keyword evidence="5" id="KW-0677">Repeat</keyword>
<keyword evidence="7" id="KW-0528">Neurotoxin</keyword>
<dbReference type="PANTHER" id="PTHR24139:SF34">
    <property type="entry name" value="85_88 KDA CALCIUM-INDEPENDENT PHOSPHOLIPASE A2"/>
    <property type="match status" value="1"/>
</dbReference>
<keyword evidence="9 13" id="KW-0443">Lipid metabolism</keyword>
<accession>A0ABM1SEP3</accession>
<dbReference type="InterPro" id="IPR036770">
    <property type="entry name" value="Ankyrin_rpt-contain_sf"/>
</dbReference>
<feature type="repeat" description="ANK" evidence="12">
    <location>
        <begin position="156"/>
        <end position="188"/>
    </location>
</feature>
<keyword evidence="8 12" id="KW-0040">ANK repeat</keyword>
<dbReference type="PROSITE" id="PS51635">
    <property type="entry name" value="PNPLA"/>
    <property type="match status" value="1"/>
</dbReference>
<evidence type="ECO:0000256" key="1">
    <source>
        <dbReference type="ARBA" id="ARBA00004175"/>
    </source>
</evidence>
<feature type="repeat" description="ANK" evidence="12">
    <location>
        <begin position="354"/>
        <end position="386"/>
    </location>
</feature>
<feature type="short sequence motif" description="DGA/G" evidence="13">
    <location>
        <begin position="669"/>
        <end position="671"/>
    </location>
</feature>
<evidence type="ECO:0000256" key="6">
    <source>
        <dbReference type="ARBA" id="ARBA00022801"/>
    </source>
</evidence>
<name>A0ABM1SEP3_LIMPO</name>
<dbReference type="PANTHER" id="PTHR24139">
    <property type="entry name" value="CALCIUM-INDEPENDENT PHOSPHOLIPASE A2"/>
    <property type="match status" value="1"/>
</dbReference>
<reference evidence="16 17" key="1">
    <citation type="submission" date="2025-05" db="UniProtKB">
        <authorList>
            <consortium name="RefSeq"/>
        </authorList>
    </citation>
    <scope>IDENTIFICATION</scope>
    <source>
        <tissue evidence="16 17">Muscle</tissue>
    </source>
</reference>
<dbReference type="Gene3D" id="1.25.40.20">
    <property type="entry name" value="Ankyrin repeat-containing domain"/>
    <property type="match status" value="2"/>
</dbReference>
<dbReference type="Pfam" id="PF01734">
    <property type="entry name" value="Patatin"/>
    <property type="match status" value="1"/>
</dbReference>
<evidence type="ECO:0000313" key="17">
    <source>
        <dbReference type="RefSeq" id="XP_022242098.1"/>
    </source>
</evidence>
<evidence type="ECO:0000256" key="4">
    <source>
        <dbReference type="ARBA" id="ARBA00022537"/>
    </source>
</evidence>
<dbReference type="SUPFAM" id="SSF48403">
    <property type="entry name" value="Ankyrin repeat"/>
    <property type="match status" value="1"/>
</dbReference>
<dbReference type="Proteomes" id="UP000694941">
    <property type="component" value="Unplaced"/>
</dbReference>
<evidence type="ECO:0000256" key="13">
    <source>
        <dbReference type="PROSITE-ProRule" id="PRU01161"/>
    </source>
</evidence>
<dbReference type="SMART" id="SM00248">
    <property type="entry name" value="ANK"/>
    <property type="match status" value="6"/>
</dbReference>
<dbReference type="PROSITE" id="PS50297">
    <property type="entry name" value="ANK_REP_REGION"/>
    <property type="match status" value="4"/>
</dbReference>
<dbReference type="PROSITE" id="PS50088">
    <property type="entry name" value="ANK_REPEAT"/>
    <property type="match status" value="4"/>
</dbReference>
<evidence type="ECO:0000313" key="18">
    <source>
        <dbReference type="RefSeq" id="XP_022242099.1"/>
    </source>
</evidence>
<dbReference type="SUPFAM" id="SSF52151">
    <property type="entry name" value="FabD/lysophospholipase-like"/>
    <property type="match status" value="1"/>
</dbReference>
<dbReference type="RefSeq" id="XP_022242099.1">
    <property type="nucleotide sequence ID" value="XM_022386391.1"/>
</dbReference>
<evidence type="ECO:0000256" key="7">
    <source>
        <dbReference type="ARBA" id="ARBA00023028"/>
    </source>
</evidence>
<evidence type="ECO:0000256" key="11">
    <source>
        <dbReference type="ARBA" id="ARBA00023422"/>
    </source>
</evidence>
<dbReference type="InterPro" id="IPR016035">
    <property type="entry name" value="Acyl_Trfase/lysoPLipase"/>
</dbReference>
<keyword evidence="10" id="KW-1053">Target membrane</keyword>
<comment type="subcellular location">
    <subcellularLocation>
        <location evidence="1">Target cell membrane</location>
    </subcellularLocation>
</comment>
<evidence type="ECO:0000256" key="8">
    <source>
        <dbReference type="ARBA" id="ARBA00023043"/>
    </source>
</evidence>
<proteinExistence type="predicted"/>
<keyword evidence="13" id="KW-0442">Lipid degradation</keyword>
<feature type="active site" description="Proton acceptor" evidence="13">
    <location>
        <position position="669"/>
    </location>
</feature>
<dbReference type="EC" id="3.1.1.4" evidence="2"/>
<evidence type="ECO:0000313" key="16">
    <source>
        <dbReference type="RefSeq" id="XP_022242097.1"/>
    </source>
</evidence>
<gene>
    <name evidence="16 17 18" type="primary">LOC106459836</name>
</gene>
<feature type="domain" description="PNPLA" evidence="14">
    <location>
        <begin position="499"/>
        <end position="682"/>
    </location>
</feature>
<dbReference type="Pfam" id="PF12796">
    <property type="entry name" value="Ank_2"/>
    <property type="match status" value="2"/>
</dbReference>
<evidence type="ECO:0000259" key="14">
    <source>
        <dbReference type="PROSITE" id="PS51635"/>
    </source>
</evidence>
<keyword evidence="7" id="KW-0638">Presynaptic neurotoxin</keyword>
<feature type="short sequence motif" description="GXGXXG" evidence="13">
    <location>
        <begin position="503"/>
        <end position="508"/>
    </location>
</feature>
<feature type="short sequence motif" description="GXSXG" evidence="13">
    <location>
        <begin position="535"/>
        <end position="539"/>
    </location>
</feature>
<keyword evidence="3" id="KW-0268">Exocytosis</keyword>
<evidence type="ECO:0000313" key="15">
    <source>
        <dbReference type="Proteomes" id="UP000694941"/>
    </source>
</evidence>
<dbReference type="InterPro" id="IPR002641">
    <property type="entry name" value="PNPLA_dom"/>
</dbReference>
<keyword evidence="7" id="KW-0800">Toxin</keyword>
<keyword evidence="10" id="KW-0472">Membrane</keyword>
<protein>
    <recommendedName>
        <fullName evidence="2">phospholipase A2</fullName>
        <ecNumber evidence="2">3.1.1.4</ecNumber>
    </recommendedName>
</protein>
<sequence length="824" mass="91419">MSQWSYIKKVFESVVYSLGGDPFKVVEVKPEDYAHSDVISREDCLVLYHYKKDEKDVYDVVVHKDLKHIPHAAFSLIRIPELDESKIAFTYLKDKLPVLMMCVPEIVNKDSLQELSNLIRSHPTWSVAHLAADYGLTECFKNELFASKINAVCADTQVTPLHLAVKAQKLPVIQMLISLDARLDIADKNGDTVYHYAATTKKEIVQMLAKQSPCPVINTRNNDGHTPLHLACMADKPDCVKELLCSGTDVNLAATIDGDYENQVDSEHTLTTTRSVIEKFPKELDADDMKKGGTPLHWTKTVDCLEALINLGCYVNAKNFQGDTALHIMITKNKLSCVMRLLSEGADVNICGAGGELPLHLAVKSQEVSMVQILLAFGAHLNSVNSRQETPRHLAANLKGSKRDLILYTLHAVGAKRCVCKRDTCNSGCSPDGEFDGKPSSNADVQRNFSLYDDLLGEAVVAAALSKSSNTEVSCAKFTVDAEDEVDLGEPVRKRCRLLCLDGGGIRGLIIIQMLKEMETLVGCPITKCFDWIAGTSTGGILALALAQGKNPDECLQLYIRLKDKVFVGSRPYDSDALDKFLQQELGENTLMTDIKDQRVMITGVLANRHPADLHLFRNYPSPQAILGKKENSPQFEEPPSFKEQKVWQAARASGAAPTYFRAHGPFLDGGLIANNPTLDALTEIHQLNQAFKRTNQKDKIEELEVVVSLGTGLIPVLPVNDIDLYRPDSIWGTVRVARGVTALGQLIVDQATQSNGRVVQRAQAWCSMINIPYFRLNPPLSEDTLMDEKDNKVLSRLLWETMVYMRSQEKQLQELAQLISPFK</sequence>
<evidence type="ECO:0000256" key="2">
    <source>
        <dbReference type="ARBA" id="ARBA00013278"/>
    </source>
</evidence>
<evidence type="ECO:0000256" key="10">
    <source>
        <dbReference type="ARBA" id="ARBA00023298"/>
    </source>
</evidence>
<keyword evidence="6 13" id="KW-0378">Hydrolase</keyword>
<evidence type="ECO:0000256" key="3">
    <source>
        <dbReference type="ARBA" id="ARBA00022483"/>
    </source>
</evidence>
<comment type="catalytic activity">
    <reaction evidence="11">
        <text>a 1,2-diacyl-sn-glycero-3-phosphocholine + H2O = a 1-acyl-sn-glycero-3-phosphocholine + a fatty acid + H(+)</text>
        <dbReference type="Rhea" id="RHEA:15801"/>
        <dbReference type="ChEBI" id="CHEBI:15377"/>
        <dbReference type="ChEBI" id="CHEBI:15378"/>
        <dbReference type="ChEBI" id="CHEBI:28868"/>
        <dbReference type="ChEBI" id="CHEBI:57643"/>
        <dbReference type="ChEBI" id="CHEBI:58168"/>
        <dbReference type="EC" id="3.1.1.4"/>
    </reaction>
    <physiologicalReaction direction="left-to-right" evidence="11">
        <dbReference type="Rhea" id="RHEA:15802"/>
    </physiologicalReaction>
</comment>